<dbReference type="AlphaFoldDB" id="A0A3D9XDK8"/>
<feature type="region of interest" description="Disordered" evidence="2">
    <location>
        <begin position="166"/>
        <end position="212"/>
    </location>
</feature>
<dbReference type="Pfam" id="PF12951">
    <property type="entry name" value="PATR"/>
    <property type="match status" value="2"/>
</dbReference>
<dbReference type="NCBIfam" id="TIGR02601">
    <property type="entry name" value="autotrns_rpt"/>
    <property type="match status" value="1"/>
</dbReference>
<proteinExistence type="predicted"/>
<evidence type="ECO:0000256" key="2">
    <source>
        <dbReference type="SAM" id="MobiDB-lite"/>
    </source>
</evidence>
<gene>
    <name evidence="3" type="ORF">BDD41_3682</name>
</gene>
<keyword evidence="1" id="KW-0732">Signal</keyword>
<dbReference type="InterPro" id="IPR011050">
    <property type="entry name" value="Pectin_lyase_fold/virulence"/>
</dbReference>
<reference evidence="3 4" key="1">
    <citation type="submission" date="2018-08" db="EMBL/GenBank/DDBJ databases">
        <title>Genomic Encyclopedia of Archaeal and Bacterial Type Strains, Phase II (KMG-II): from individual species to whole genera.</title>
        <authorList>
            <person name="Goeker M."/>
        </authorList>
    </citation>
    <scope>NUCLEOTIDE SEQUENCE [LARGE SCALE GENOMIC DNA]</scope>
    <source>
        <strain evidence="3 4">DSM 17099</strain>
    </source>
</reference>
<dbReference type="EMBL" id="QTUJ01000003">
    <property type="protein sequence ID" value="REF68617.1"/>
    <property type="molecule type" value="Genomic_DNA"/>
</dbReference>
<accession>A0A3D9XDK8</accession>
<feature type="compositionally biased region" description="Basic and acidic residues" evidence="2">
    <location>
        <begin position="251"/>
        <end position="260"/>
    </location>
</feature>
<name>A0A3D9XDK8_PARVE</name>
<protein>
    <submittedName>
        <fullName evidence="3">Autotransporter-associated beta strand protein</fullName>
    </submittedName>
</protein>
<dbReference type="RefSeq" id="WP_166435582.1">
    <property type="nucleotide sequence ID" value="NZ_CP038197.1"/>
</dbReference>
<dbReference type="InterPro" id="IPR013425">
    <property type="entry name" value="Autotrns_rpt"/>
</dbReference>
<comment type="caution">
    <text evidence="3">The sequence shown here is derived from an EMBL/GenBank/DDBJ whole genome shotgun (WGS) entry which is preliminary data.</text>
</comment>
<feature type="compositionally biased region" description="Basic residues" evidence="2">
    <location>
        <begin position="235"/>
        <end position="250"/>
    </location>
</feature>
<evidence type="ECO:0000256" key="1">
    <source>
        <dbReference type="ARBA" id="ARBA00022729"/>
    </source>
</evidence>
<evidence type="ECO:0000313" key="3">
    <source>
        <dbReference type="EMBL" id="REF68617.1"/>
    </source>
</evidence>
<dbReference type="SUPFAM" id="SSF51126">
    <property type="entry name" value="Pectin lyase-like"/>
    <property type="match status" value="1"/>
</dbReference>
<sequence length="260" mass="26220">MTLWLRYAIVKTQGGTLVLTGANTHAGGTRIEDGVVAVAADDALGQAGGALTLDGGVLRVTGDSYRATNRTVLVGVDGGGFDIAAAGHVFTLGRGILGGGELYKLGASTLALAGDNAGFAGSATVTDGRLTVGAGGLGGPISVQSGGTLGGSGTLGDAGAAVTIAARGRPRSGRPPGPAGGPGRLCPARHVADRRRAGGRGRVGGAGPRRHCRIDPRSALLARCGRGLERDRPPLHHHRQPGDRRRKRNLRRGEQEPPVP</sequence>
<dbReference type="Proteomes" id="UP000256941">
    <property type="component" value="Unassembled WGS sequence"/>
</dbReference>
<feature type="region of interest" description="Disordered" evidence="2">
    <location>
        <begin position="224"/>
        <end position="260"/>
    </location>
</feature>
<evidence type="ECO:0000313" key="4">
    <source>
        <dbReference type="Proteomes" id="UP000256941"/>
    </source>
</evidence>
<organism evidence="3 4">
    <name type="scientific">Paracoccus versutus</name>
    <name type="common">Thiobacillus versutus</name>
    <dbReference type="NCBI Taxonomy" id="34007"/>
    <lineage>
        <taxon>Bacteria</taxon>
        <taxon>Pseudomonadati</taxon>
        <taxon>Pseudomonadota</taxon>
        <taxon>Alphaproteobacteria</taxon>
        <taxon>Rhodobacterales</taxon>
        <taxon>Paracoccaceae</taxon>
        <taxon>Paracoccus</taxon>
    </lineage>
</organism>